<evidence type="ECO:0000313" key="2">
    <source>
        <dbReference type="Proteomes" id="UP000268007"/>
    </source>
</evidence>
<proteinExistence type="predicted"/>
<reference evidence="1 2" key="1">
    <citation type="submission" date="2018-10" db="EMBL/GenBank/DDBJ databases">
        <title>Genomic Encyclopedia of Archaeal and Bacterial Type Strains, Phase II (KMG-II): from individual species to whole genera.</title>
        <authorList>
            <person name="Goeker M."/>
        </authorList>
    </citation>
    <scope>NUCLEOTIDE SEQUENCE [LARGE SCALE GENOMIC DNA]</scope>
    <source>
        <strain evidence="1 2">DSM 18602</strain>
    </source>
</reference>
<dbReference type="Proteomes" id="UP000268007">
    <property type="component" value="Unassembled WGS sequence"/>
</dbReference>
<name>A0A495IYG0_9SPHI</name>
<dbReference type="EMBL" id="RBKU01000001">
    <property type="protein sequence ID" value="RKR81543.1"/>
    <property type="molecule type" value="Genomic_DNA"/>
</dbReference>
<gene>
    <name evidence="1" type="ORF">BDD43_1690</name>
</gene>
<dbReference type="RefSeq" id="WP_121197229.1">
    <property type="nucleotide sequence ID" value="NZ_RBKU01000001.1"/>
</dbReference>
<dbReference type="AlphaFoldDB" id="A0A495IYG0"/>
<accession>A0A495IYG0</accession>
<dbReference type="OrthoDB" id="799583at2"/>
<protein>
    <submittedName>
        <fullName evidence="1">Uncharacterized protein</fullName>
    </submittedName>
</protein>
<evidence type="ECO:0000313" key="1">
    <source>
        <dbReference type="EMBL" id="RKR81543.1"/>
    </source>
</evidence>
<comment type="caution">
    <text evidence="1">The sequence shown here is derived from an EMBL/GenBank/DDBJ whole genome shotgun (WGS) entry which is preliminary data.</text>
</comment>
<keyword evidence="2" id="KW-1185">Reference proteome</keyword>
<sequence length="60" mass="6949">MLIKNEVLKTIQELPEEFSFDDVMDTLLLLEKIEVGLQQSDNGEILTTNQAKEKLSKWLK</sequence>
<organism evidence="1 2">
    <name type="scientific">Mucilaginibacter gracilis</name>
    <dbReference type="NCBI Taxonomy" id="423350"/>
    <lineage>
        <taxon>Bacteria</taxon>
        <taxon>Pseudomonadati</taxon>
        <taxon>Bacteroidota</taxon>
        <taxon>Sphingobacteriia</taxon>
        <taxon>Sphingobacteriales</taxon>
        <taxon>Sphingobacteriaceae</taxon>
        <taxon>Mucilaginibacter</taxon>
    </lineage>
</organism>